<dbReference type="AlphaFoldDB" id="A0ABD3UL47"/>
<name>A0ABD3UL47_9LAMI</name>
<organism evidence="1 2">
    <name type="scientific">Penstemon smallii</name>
    <dbReference type="NCBI Taxonomy" id="265156"/>
    <lineage>
        <taxon>Eukaryota</taxon>
        <taxon>Viridiplantae</taxon>
        <taxon>Streptophyta</taxon>
        <taxon>Embryophyta</taxon>
        <taxon>Tracheophyta</taxon>
        <taxon>Spermatophyta</taxon>
        <taxon>Magnoliopsida</taxon>
        <taxon>eudicotyledons</taxon>
        <taxon>Gunneridae</taxon>
        <taxon>Pentapetalae</taxon>
        <taxon>asterids</taxon>
        <taxon>lamiids</taxon>
        <taxon>Lamiales</taxon>
        <taxon>Plantaginaceae</taxon>
        <taxon>Cheloneae</taxon>
        <taxon>Penstemon</taxon>
    </lineage>
</organism>
<gene>
    <name evidence="1" type="ORF">ACJIZ3_011378</name>
</gene>
<evidence type="ECO:0000313" key="1">
    <source>
        <dbReference type="EMBL" id="KAL3849496.1"/>
    </source>
</evidence>
<comment type="caution">
    <text evidence="1">The sequence shown here is derived from an EMBL/GenBank/DDBJ whole genome shotgun (WGS) entry which is preliminary data.</text>
</comment>
<keyword evidence="2" id="KW-1185">Reference proteome</keyword>
<dbReference type="EMBL" id="JBJXBP010000001">
    <property type="protein sequence ID" value="KAL3849496.1"/>
    <property type="molecule type" value="Genomic_DNA"/>
</dbReference>
<reference evidence="1 2" key="1">
    <citation type="submission" date="2024-12" db="EMBL/GenBank/DDBJ databases">
        <title>The unique morphological basis and parallel evolutionary history of personate flowers in Penstemon.</title>
        <authorList>
            <person name="Depatie T.H."/>
            <person name="Wessinger C.A."/>
        </authorList>
    </citation>
    <scope>NUCLEOTIDE SEQUENCE [LARGE SCALE GENOMIC DNA]</scope>
    <source>
        <strain evidence="1">WTNN_2</strain>
        <tissue evidence="1">Leaf</tissue>
    </source>
</reference>
<sequence length="160" mass="18417">MNNQEVFMMQNITWYLLAVIRGYTTIGQMLINKYEGIVMHANRAYVAYLSHNSTCSSSYASSSTTQQNESSSNEFESLHREIEMLRLERDRILFERDEARNLNKNMTDFPTILVKHTLQKKCWSQHCMSVTGVGFLRSTMSIAKLHTGHPDSTTLSPLQM</sequence>
<dbReference type="Proteomes" id="UP001634393">
    <property type="component" value="Unassembled WGS sequence"/>
</dbReference>
<evidence type="ECO:0000313" key="2">
    <source>
        <dbReference type="Proteomes" id="UP001634393"/>
    </source>
</evidence>
<accession>A0ABD3UL47</accession>
<proteinExistence type="predicted"/>
<protein>
    <submittedName>
        <fullName evidence="1">Uncharacterized protein</fullName>
    </submittedName>
</protein>